<proteinExistence type="predicted"/>
<dbReference type="EMBL" id="CAKD01000021">
    <property type="protein sequence ID" value="CCI85381.1"/>
    <property type="molecule type" value="Genomic_DNA"/>
</dbReference>
<name>I7LB89_9LACO</name>
<dbReference type="Proteomes" id="UP000009311">
    <property type="component" value="Unassembled WGS sequence"/>
</dbReference>
<dbReference type="AlphaFoldDB" id="I7LB89"/>
<evidence type="ECO:0000313" key="3">
    <source>
        <dbReference type="Proteomes" id="UP000009311"/>
    </source>
</evidence>
<feature type="transmembrane region" description="Helical" evidence="1">
    <location>
        <begin position="145"/>
        <end position="164"/>
    </location>
</feature>
<keyword evidence="3" id="KW-1185">Reference proteome</keyword>
<organism evidence="2 3">
    <name type="scientific">Lactobacillus pasteurii DSM 23907 = CRBIP 24.76</name>
    <dbReference type="NCBI Taxonomy" id="1423790"/>
    <lineage>
        <taxon>Bacteria</taxon>
        <taxon>Bacillati</taxon>
        <taxon>Bacillota</taxon>
        <taxon>Bacilli</taxon>
        <taxon>Lactobacillales</taxon>
        <taxon>Lactobacillaceae</taxon>
        <taxon>Lactobacillus</taxon>
    </lineage>
</organism>
<dbReference type="eggNOG" id="ENOG5034049">
    <property type="taxonomic scope" value="Bacteria"/>
</dbReference>
<evidence type="ECO:0000313" key="2">
    <source>
        <dbReference type="EMBL" id="CCI85381.1"/>
    </source>
</evidence>
<keyword evidence="1" id="KW-0472">Membrane</keyword>
<comment type="caution">
    <text evidence="2">The sequence shown here is derived from an EMBL/GenBank/DDBJ whole genome shotgun (WGS) entry which is preliminary data.</text>
</comment>
<dbReference type="OrthoDB" id="4404008at2"/>
<protein>
    <submittedName>
        <fullName evidence="2">Uncharacterized protein</fullName>
    </submittedName>
</protein>
<sequence length="171" mass="19971">MRLTYIFLSILIVTGLIVTFRAEDRYQWIKAGIIFVVQIICSIINFILLFLVSFILMSNDKYINFGNLFMLLALFILISGILLYWGMRLIGKVIRFSNTTLTLIEYYIQWILIYVTVYQAIFSNLKHIKGLGEYIRVGNFLDPNVIVLTILPSFISAWISIIMYKRYTKAI</sequence>
<feature type="transmembrane region" description="Helical" evidence="1">
    <location>
        <begin position="34"/>
        <end position="56"/>
    </location>
</feature>
<feature type="transmembrane region" description="Helical" evidence="1">
    <location>
        <begin position="106"/>
        <end position="125"/>
    </location>
</feature>
<feature type="transmembrane region" description="Helical" evidence="1">
    <location>
        <begin position="62"/>
        <end position="85"/>
    </location>
</feature>
<evidence type="ECO:0000256" key="1">
    <source>
        <dbReference type="SAM" id="Phobius"/>
    </source>
</evidence>
<feature type="transmembrane region" description="Helical" evidence="1">
    <location>
        <begin position="6"/>
        <end position="22"/>
    </location>
</feature>
<accession>I7LB89</accession>
<keyword evidence="1" id="KW-0812">Transmembrane</keyword>
<dbReference type="RefSeq" id="WP_009559933.1">
    <property type="nucleotide sequence ID" value="NZ_AYZN01000001.1"/>
</dbReference>
<gene>
    <name evidence="2" type="ORF">BN53_04675</name>
</gene>
<reference evidence="2 3" key="1">
    <citation type="submission" date="2012-06" db="EMBL/GenBank/DDBJ databases">
        <title>Draft Genome Sequence of Lactobacillus pasteurii CRBIP 24.76T.</title>
        <authorList>
            <person name="Cousin S."/>
            <person name="Bouchier C."/>
            <person name="Loux V."/>
            <person name="Ma L."/>
            <person name="Creno S."/>
            <person name="Bizet C."/>
            <person name="Clermont D."/>
        </authorList>
    </citation>
    <scope>NUCLEOTIDE SEQUENCE [LARGE SCALE GENOMIC DNA]</scope>
    <source>
        <strain evidence="3">CRBIP 24.76T</strain>
    </source>
</reference>
<keyword evidence="1" id="KW-1133">Transmembrane helix</keyword>